<gene>
    <name evidence="1" type="ORF">SDC9_101533</name>
</gene>
<proteinExistence type="predicted"/>
<comment type="caution">
    <text evidence="1">The sequence shown here is derived from an EMBL/GenBank/DDBJ whole genome shotgun (WGS) entry which is preliminary data.</text>
</comment>
<reference evidence="1" key="1">
    <citation type="submission" date="2019-08" db="EMBL/GenBank/DDBJ databases">
        <authorList>
            <person name="Kucharzyk K."/>
            <person name="Murdoch R.W."/>
            <person name="Higgins S."/>
            <person name="Loffler F."/>
        </authorList>
    </citation>
    <scope>NUCLEOTIDE SEQUENCE</scope>
</reference>
<dbReference type="Pfam" id="PF14367">
    <property type="entry name" value="DUF4411"/>
    <property type="match status" value="1"/>
</dbReference>
<evidence type="ECO:0008006" key="2">
    <source>
        <dbReference type="Google" id="ProtNLM"/>
    </source>
</evidence>
<organism evidence="1">
    <name type="scientific">bioreactor metagenome</name>
    <dbReference type="NCBI Taxonomy" id="1076179"/>
    <lineage>
        <taxon>unclassified sequences</taxon>
        <taxon>metagenomes</taxon>
        <taxon>ecological metagenomes</taxon>
    </lineage>
</organism>
<sequence length="146" mass="17618">MQRFYVDTNCFITVWYIYYPPSVFASLWEQLVEKKDLIDIKNTFERIHILMKYGCLPYIMRYISYKESPYHGIYTQLARWCNQPSHFKRMSFEEFCIRNQDYAKSDKPCASMRALNLLKEDAPEVYEKYAACKFMYAGKKSQEEID</sequence>
<protein>
    <recommendedName>
        <fullName evidence="2">PIN domain-containing protein</fullName>
    </recommendedName>
</protein>
<accession>A0A645AV24</accession>
<dbReference type="EMBL" id="VSSQ01014947">
    <property type="protein sequence ID" value="MPM54753.1"/>
    <property type="molecule type" value="Genomic_DNA"/>
</dbReference>
<dbReference type="InterPro" id="IPR016541">
    <property type="entry name" value="UCP008505"/>
</dbReference>
<dbReference type="AlphaFoldDB" id="A0A645AV24"/>
<name>A0A645AV24_9ZZZZ</name>
<evidence type="ECO:0000313" key="1">
    <source>
        <dbReference type="EMBL" id="MPM54753.1"/>
    </source>
</evidence>